<evidence type="ECO:0000313" key="2">
    <source>
        <dbReference type="EMBL" id="KAH0546287.1"/>
    </source>
</evidence>
<comment type="caution">
    <text evidence="2">The sequence shown here is derived from an EMBL/GenBank/DDBJ whole genome shotgun (WGS) entry which is preliminary data.</text>
</comment>
<feature type="transmembrane region" description="Helical" evidence="1">
    <location>
        <begin position="81"/>
        <end position="102"/>
    </location>
</feature>
<dbReference type="AlphaFoldDB" id="A0AAV7I7X7"/>
<accession>A0AAV7I7X7</accession>
<reference evidence="2 3" key="1">
    <citation type="journal article" date="2021" name="J. Hered.">
        <title>A chromosome-level genome assembly of the parasitoid wasp, Cotesia glomerata (Hymenoptera: Braconidae).</title>
        <authorList>
            <person name="Pinto B.J."/>
            <person name="Weis J.J."/>
            <person name="Gamble T."/>
            <person name="Ode P.J."/>
            <person name="Paul R."/>
            <person name="Zaspel J.M."/>
        </authorList>
    </citation>
    <scope>NUCLEOTIDE SEQUENCE [LARGE SCALE GENOMIC DNA]</scope>
    <source>
        <strain evidence="2">CgM1</strain>
    </source>
</reference>
<feature type="transmembrane region" description="Helical" evidence="1">
    <location>
        <begin position="49"/>
        <end position="74"/>
    </location>
</feature>
<dbReference type="EMBL" id="JAHXZJ010002237">
    <property type="protein sequence ID" value="KAH0546287.1"/>
    <property type="molecule type" value="Genomic_DNA"/>
</dbReference>
<sequence length="127" mass="14497">MCSYDTKGFLINLTTEHPIWVKTVQWVRVMVCVSFSIMSQYYSYEIPTWLWIVYCIGSTTYLLITMVIIMSYVFHENSEILDFYFTAIGVPLYLIGAIGGIVQEIVLEPEDAANGPNQLYLSAIFIG</sequence>
<gene>
    <name evidence="2" type="ORF">KQX54_007889</name>
</gene>
<keyword evidence="1" id="KW-0812">Transmembrane</keyword>
<keyword evidence="1" id="KW-1133">Transmembrane helix</keyword>
<keyword evidence="1" id="KW-0472">Membrane</keyword>
<evidence type="ECO:0000256" key="1">
    <source>
        <dbReference type="SAM" id="Phobius"/>
    </source>
</evidence>
<keyword evidence="3" id="KW-1185">Reference proteome</keyword>
<evidence type="ECO:0000313" key="3">
    <source>
        <dbReference type="Proteomes" id="UP000826195"/>
    </source>
</evidence>
<dbReference type="Proteomes" id="UP000826195">
    <property type="component" value="Unassembled WGS sequence"/>
</dbReference>
<name>A0AAV7I7X7_COTGL</name>
<organism evidence="2 3">
    <name type="scientific">Cotesia glomerata</name>
    <name type="common">Lepidopteran parasitic wasp</name>
    <name type="synonym">Apanteles glomeratus</name>
    <dbReference type="NCBI Taxonomy" id="32391"/>
    <lineage>
        <taxon>Eukaryota</taxon>
        <taxon>Metazoa</taxon>
        <taxon>Ecdysozoa</taxon>
        <taxon>Arthropoda</taxon>
        <taxon>Hexapoda</taxon>
        <taxon>Insecta</taxon>
        <taxon>Pterygota</taxon>
        <taxon>Neoptera</taxon>
        <taxon>Endopterygota</taxon>
        <taxon>Hymenoptera</taxon>
        <taxon>Apocrita</taxon>
        <taxon>Ichneumonoidea</taxon>
        <taxon>Braconidae</taxon>
        <taxon>Microgastrinae</taxon>
        <taxon>Cotesia</taxon>
    </lineage>
</organism>
<proteinExistence type="predicted"/>
<protein>
    <submittedName>
        <fullName evidence="2">Uncharacterized protein</fullName>
    </submittedName>
</protein>